<dbReference type="OrthoDB" id="9812960at2"/>
<reference evidence="2 3" key="1">
    <citation type="submission" date="2011-04" db="EMBL/GenBank/DDBJ databases">
        <authorList>
            <person name="Muzny D."/>
            <person name="Qin X."/>
            <person name="Deng J."/>
            <person name="Jiang H."/>
            <person name="Liu Y."/>
            <person name="Qu J."/>
            <person name="Song X.-Z."/>
            <person name="Zhang L."/>
            <person name="Thornton R."/>
            <person name="Coyle M."/>
            <person name="Francisco L."/>
            <person name="Jackson L."/>
            <person name="Javaid M."/>
            <person name="Korchina V."/>
            <person name="Kovar C."/>
            <person name="Mata R."/>
            <person name="Mathew T."/>
            <person name="Ngo R."/>
            <person name="Nguyen L."/>
            <person name="Nguyen N."/>
            <person name="Okwuonu G."/>
            <person name="Ongeri F."/>
            <person name="Pham C."/>
            <person name="Simmons D."/>
            <person name="Wilczek-Boney K."/>
            <person name="Hale W."/>
            <person name="Jakkamsetti A."/>
            <person name="Pham P."/>
            <person name="Ruth R."/>
            <person name="San Lucas F."/>
            <person name="Warren J."/>
            <person name="Zhang J."/>
            <person name="Zhao Z."/>
            <person name="Zhou C."/>
            <person name="Zhu D."/>
            <person name="Lee S."/>
            <person name="Bess C."/>
            <person name="Blankenburg K."/>
            <person name="Forbes L."/>
            <person name="Fu Q."/>
            <person name="Gubbala S."/>
            <person name="Hirani K."/>
            <person name="Jayaseelan J.C."/>
            <person name="Lara F."/>
            <person name="Munidasa M."/>
            <person name="Palculict T."/>
            <person name="Patil S."/>
            <person name="Pu L.-L."/>
            <person name="Saada N."/>
            <person name="Tang L."/>
            <person name="Weissenberger G."/>
            <person name="Zhu Y."/>
            <person name="Hemphill L."/>
            <person name="Shang Y."/>
            <person name="Youmans B."/>
            <person name="Ayvaz T."/>
            <person name="Ross M."/>
            <person name="Santibanez J."/>
            <person name="Aqrawi P."/>
            <person name="Gross S."/>
            <person name="Joshi V."/>
            <person name="Fowler G."/>
            <person name="Nazareth L."/>
            <person name="Reid J."/>
            <person name="Worley K."/>
            <person name="Petrosino J."/>
            <person name="Highlander S."/>
            <person name="Gibbs R."/>
        </authorList>
    </citation>
    <scope>NUCLEOTIDE SEQUENCE [LARGE SCALE GENOMIC DNA]</scope>
    <source>
        <strain evidence="2 3">2681</strain>
    </source>
</reference>
<evidence type="ECO:0000313" key="3">
    <source>
        <dbReference type="Proteomes" id="UP000005316"/>
    </source>
</evidence>
<accession>F9DR56</accession>
<dbReference type="EMBL" id="AFPZ01000034">
    <property type="protein sequence ID" value="EGQ26745.1"/>
    <property type="molecule type" value="Genomic_DNA"/>
</dbReference>
<dbReference type="PROSITE" id="PS50943">
    <property type="entry name" value="HTH_CROC1"/>
    <property type="match status" value="1"/>
</dbReference>
<comment type="caution">
    <text evidence="2">The sequence shown here is derived from an EMBL/GenBank/DDBJ whole genome shotgun (WGS) entry which is preliminary data.</text>
</comment>
<dbReference type="AlphaFoldDB" id="F9DR56"/>
<dbReference type="Pfam" id="PF01381">
    <property type="entry name" value="HTH_3"/>
    <property type="match status" value="1"/>
</dbReference>
<protein>
    <recommendedName>
        <fullName evidence="1">HTH cro/C1-type domain-containing protein</fullName>
    </recommendedName>
</protein>
<proteinExistence type="predicted"/>
<evidence type="ECO:0000259" key="1">
    <source>
        <dbReference type="PROSITE" id="PS50943"/>
    </source>
</evidence>
<dbReference type="GO" id="GO:0003677">
    <property type="term" value="F:DNA binding"/>
    <property type="evidence" value="ECO:0007669"/>
    <property type="project" value="InterPro"/>
</dbReference>
<dbReference type="SUPFAM" id="SSF47413">
    <property type="entry name" value="lambda repressor-like DNA-binding domains"/>
    <property type="match status" value="1"/>
</dbReference>
<name>F9DR56_9BACL</name>
<organism evidence="2 3">
    <name type="scientific">Sporosarcina newyorkensis 2681</name>
    <dbReference type="NCBI Taxonomy" id="1027292"/>
    <lineage>
        <taxon>Bacteria</taxon>
        <taxon>Bacillati</taxon>
        <taxon>Bacillota</taxon>
        <taxon>Bacilli</taxon>
        <taxon>Bacillales</taxon>
        <taxon>Caryophanaceae</taxon>
        <taxon>Sporosarcina</taxon>
    </lineage>
</organism>
<evidence type="ECO:0000313" key="2">
    <source>
        <dbReference type="EMBL" id="EGQ26745.1"/>
    </source>
</evidence>
<sequence length="58" mass="6511">MRLNIEYLKSVLEHKNWSERQFALKCGLSPATVSRILNGKRGVGAKSIGAIKRVLKDE</sequence>
<dbReference type="InterPro" id="IPR010982">
    <property type="entry name" value="Lambda_DNA-bd_dom_sf"/>
</dbReference>
<dbReference type="InterPro" id="IPR001387">
    <property type="entry name" value="Cro/C1-type_HTH"/>
</dbReference>
<dbReference type="Gene3D" id="1.10.260.40">
    <property type="entry name" value="lambda repressor-like DNA-binding domains"/>
    <property type="match status" value="1"/>
</dbReference>
<feature type="domain" description="HTH cro/C1-type" evidence="1">
    <location>
        <begin position="8"/>
        <end position="56"/>
    </location>
</feature>
<dbReference type="Proteomes" id="UP000005316">
    <property type="component" value="Unassembled WGS sequence"/>
</dbReference>
<dbReference type="HOGENOM" id="CLU_176794_2_0_9"/>
<gene>
    <name evidence="2" type="primary">yvzC</name>
    <name evidence="2" type="ORF">HMPREF9372_1286</name>
</gene>
<dbReference type="eggNOG" id="COG1476">
    <property type="taxonomic scope" value="Bacteria"/>
</dbReference>
<dbReference type="RefSeq" id="WP_009766153.1">
    <property type="nucleotide sequence ID" value="NZ_GL982997.1"/>
</dbReference>
<dbReference type="CDD" id="cd00093">
    <property type="entry name" value="HTH_XRE"/>
    <property type="match status" value="1"/>
</dbReference>